<sequence>MAWSEQQRGGRNARETLTTGAGVWPSASNGMAAFPSIGGSKWSKVGNAKIFEEDVDPMAASNVDFLAADEKKGG</sequence>
<evidence type="ECO:0000256" key="1">
    <source>
        <dbReference type="SAM" id="MobiDB-lite"/>
    </source>
</evidence>
<evidence type="ECO:0000313" key="3">
    <source>
        <dbReference type="Proteomes" id="UP000479710"/>
    </source>
</evidence>
<comment type="caution">
    <text evidence="2">The sequence shown here is derived from an EMBL/GenBank/DDBJ whole genome shotgun (WGS) entry which is preliminary data.</text>
</comment>
<name>A0A6G1F423_9ORYZ</name>
<proteinExistence type="predicted"/>
<reference evidence="2 3" key="1">
    <citation type="submission" date="2019-11" db="EMBL/GenBank/DDBJ databases">
        <title>Whole genome sequence of Oryza granulata.</title>
        <authorList>
            <person name="Li W."/>
        </authorList>
    </citation>
    <scope>NUCLEOTIDE SEQUENCE [LARGE SCALE GENOMIC DNA]</scope>
    <source>
        <strain evidence="3">cv. Menghai</strain>
        <tissue evidence="2">Leaf</tissue>
    </source>
</reference>
<dbReference type="Proteomes" id="UP000479710">
    <property type="component" value="Unassembled WGS sequence"/>
</dbReference>
<feature type="compositionally biased region" description="Polar residues" evidence="1">
    <location>
        <begin position="1"/>
        <end position="19"/>
    </location>
</feature>
<dbReference type="AlphaFoldDB" id="A0A6G1F423"/>
<dbReference type="EMBL" id="SPHZ02000001">
    <property type="protein sequence ID" value="KAF0931575.1"/>
    <property type="molecule type" value="Genomic_DNA"/>
</dbReference>
<gene>
    <name evidence="2" type="ORF">E2562_005542</name>
</gene>
<feature type="region of interest" description="Disordered" evidence="1">
    <location>
        <begin position="1"/>
        <end position="25"/>
    </location>
</feature>
<accession>A0A6G1F423</accession>
<protein>
    <submittedName>
        <fullName evidence="2">Uncharacterized protein</fullName>
    </submittedName>
</protein>
<keyword evidence="3" id="KW-1185">Reference proteome</keyword>
<evidence type="ECO:0000313" key="2">
    <source>
        <dbReference type="EMBL" id="KAF0931575.1"/>
    </source>
</evidence>
<organism evidence="2 3">
    <name type="scientific">Oryza meyeriana var. granulata</name>
    <dbReference type="NCBI Taxonomy" id="110450"/>
    <lineage>
        <taxon>Eukaryota</taxon>
        <taxon>Viridiplantae</taxon>
        <taxon>Streptophyta</taxon>
        <taxon>Embryophyta</taxon>
        <taxon>Tracheophyta</taxon>
        <taxon>Spermatophyta</taxon>
        <taxon>Magnoliopsida</taxon>
        <taxon>Liliopsida</taxon>
        <taxon>Poales</taxon>
        <taxon>Poaceae</taxon>
        <taxon>BOP clade</taxon>
        <taxon>Oryzoideae</taxon>
        <taxon>Oryzeae</taxon>
        <taxon>Oryzinae</taxon>
        <taxon>Oryza</taxon>
        <taxon>Oryza meyeriana</taxon>
    </lineage>
</organism>